<reference evidence="8" key="2">
    <citation type="submission" date="2024-04" db="EMBL/GenBank/DDBJ databases">
        <authorList>
            <person name="Chen Y."/>
            <person name="Shah S."/>
            <person name="Dougan E. K."/>
            <person name="Thang M."/>
            <person name="Chan C."/>
        </authorList>
    </citation>
    <scope>NUCLEOTIDE SEQUENCE [LARGE SCALE GENOMIC DNA]</scope>
</reference>
<dbReference type="GO" id="GO:0010468">
    <property type="term" value="P:regulation of gene expression"/>
    <property type="evidence" value="ECO:0007669"/>
    <property type="project" value="UniProtKB-ARBA"/>
</dbReference>
<feature type="region of interest" description="Disordered" evidence="6">
    <location>
        <begin position="33"/>
        <end position="684"/>
    </location>
</feature>
<organism evidence="7">
    <name type="scientific">Cladocopium goreaui</name>
    <dbReference type="NCBI Taxonomy" id="2562237"/>
    <lineage>
        <taxon>Eukaryota</taxon>
        <taxon>Sar</taxon>
        <taxon>Alveolata</taxon>
        <taxon>Dinophyceae</taxon>
        <taxon>Suessiales</taxon>
        <taxon>Symbiodiniaceae</taxon>
        <taxon>Cladocopium</taxon>
    </lineage>
</organism>
<dbReference type="Proteomes" id="UP001152797">
    <property type="component" value="Unassembled WGS sequence"/>
</dbReference>
<sequence>MSATLPVQVSAEKMRALKAQTVPTEAFKKFEKKRKQALEDTEQNRKETAAQLRRVGEVLRNNADSKDESGKRPPKTGSAKDEKTKNKSGEKQKEKVAKNEDQEENQKSGEKTGSSKDEKTKTKPEEKQKENAAKKKSTEPSEEKKPHEKTGSAKDQTMKTKPEEKQRDKEAKKKSKEDETKPKSVEETGTAQDQKTKTEPEKKKKKKAQNEDQEENQKSGEKTGSAKDQKTKTTPEEKQKEKAAQKKSTEPSEEKKPDEKTGSAKDQTMKTKPEEKQRDKEAKKKSKEDETKPKSVQETGTAKDQKTKTEPEKKKKKKKAQNEDQEENQKSGEKTGSSKDEKTKTKPEEKQKENAAKKKSTEPSEEKKPDEKTGSAKDQTMKTKPEEKQRDKEAKKKSKEDETKPKSVEETGTAQDQKTKTEPEKKKKEKAQNEDQEENQKSGEKTGSSKDQKTKTTPEEKQREKVAKNEDQENKKSGEKTGSAKDEKTKTKPEEKQKEKAAKKKSTEPSEEKKPDEKTGSAKDQTMKTKPEEKQRDKEAKKKSKEDETKPKSVQETGTAKDQKTKTEPEKKKKEKAQNEDQEENQKSGEKTGSSKDQKTKTTPEEKQTDSGQKPGTTTSATTALKRGSQQATGEIQPVSPDKKKLKSEHANQTKRDLEKVPGQSPEKKKAKGKEPQWEEQIKFRQDPLKDLERVGTLDSIELATPRRELSFSAAQARHKAVTDLTTDQKESILAMTKPSDLNPDERKRQYSSLRFTMLKSWMTNPDLSSIDVEEKYVSYVEQLRTDRYTTVTILQLEKIYGRSKGAQEFIAQSASWSPAVASCQAPSCPKARMYKVLKEVVEDTSTGKRAETNASLKGRVRDDNAKKLIAKQLGGLMDDVPSFDLKTGQIKTKKAKKEKSPEDMAVQELKQLEKKLKALVNGIPSCIKEIADLNKLKIPVSSIIADEIAGFILVEKETVKDCDVDFRDGKRRVNAAKAPRKSRKATPADACASSAGGSERNLHSLVDTLCNSDPRDSHFARAFWRWLRKQEWRAMVEVVLCDPSRDSPLYLGEWHLFLPSDVFLAKYVNVSDSRCSLFFFLLSFVYSYWNSVRHTQWFQEHPVLSSSDCQLDRCVPLVVHGDGADSHRRRSFLVLTMGSLVVSGNFWDCKFLLYCLDESSATPDTVSTLDLWCAWSMTELQLGSYMDKDPWGCSLAAFDTGKRQGLIAGGYKGILCYHKGDEKYHQKVYRASHGAVSRNVCVTCRATNDGDMVYTAHGINAIHRTTRLSTEEFITGVCGTRTWVGVPGWHVGMLCYDWLHVVDLPVIPEVAASCLVELTEESTFGHASTADERLRLAFVAFTKACKRAGVRNRGQMFSMLRAAVFVNLVAMRAAMSDSSNTGVKLTDSNLQMLQRANYLFHSAHNWLATEALEKENLLWRTRPKYHK</sequence>
<dbReference type="PANTHER" id="PTHR21964">
    <property type="entry name" value="BREAST CANCER METASTASIS-SUPPRESSOR 1"/>
    <property type="match status" value="1"/>
</dbReference>
<feature type="compositionally biased region" description="Basic and acidic residues" evidence="6">
    <location>
        <begin position="78"/>
        <end position="186"/>
    </location>
</feature>
<evidence type="ECO:0000313" key="7">
    <source>
        <dbReference type="EMBL" id="CAI3973990.1"/>
    </source>
</evidence>
<dbReference type="InterPro" id="IPR013907">
    <property type="entry name" value="Sds3"/>
</dbReference>
<evidence type="ECO:0000256" key="1">
    <source>
        <dbReference type="ARBA" id="ARBA00004123"/>
    </source>
</evidence>
<gene>
    <name evidence="7" type="ORF">C1SCF055_LOCUS2433</name>
</gene>
<reference evidence="7" key="1">
    <citation type="submission" date="2022-10" db="EMBL/GenBank/DDBJ databases">
        <authorList>
            <person name="Chen Y."/>
            <person name="Dougan E. K."/>
            <person name="Chan C."/>
            <person name="Rhodes N."/>
            <person name="Thang M."/>
        </authorList>
    </citation>
    <scope>NUCLEOTIDE SEQUENCE</scope>
</reference>
<evidence type="ECO:0000256" key="3">
    <source>
        <dbReference type="ARBA" id="ARBA00023015"/>
    </source>
</evidence>
<feature type="compositionally biased region" description="Basic and acidic residues" evidence="6">
    <location>
        <begin position="215"/>
        <end position="313"/>
    </location>
</feature>
<accession>A0A9P1BJV5</accession>
<evidence type="ECO:0000256" key="2">
    <source>
        <dbReference type="ARBA" id="ARBA00022491"/>
    </source>
</evidence>
<keyword evidence="9" id="KW-1185">Reference proteome</keyword>
<keyword evidence="3" id="KW-0805">Transcription regulation</keyword>
<keyword evidence="5" id="KW-0539">Nucleus</keyword>
<protein>
    <submittedName>
        <fullName evidence="7">Uncharacterized protein</fullName>
    </submittedName>
</protein>
<dbReference type="EMBL" id="CAMXCT010000113">
    <property type="protein sequence ID" value="CAI3973990.1"/>
    <property type="molecule type" value="Genomic_DNA"/>
</dbReference>
<dbReference type="GO" id="GO:0005654">
    <property type="term" value="C:nucleoplasm"/>
    <property type="evidence" value="ECO:0007669"/>
    <property type="project" value="UniProtKB-ARBA"/>
</dbReference>
<feature type="compositionally biased region" description="Basic and acidic residues" evidence="6">
    <location>
        <begin position="648"/>
        <end position="660"/>
    </location>
</feature>
<dbReference type="EMBL" id="CAMXCT030000113">
    <property type="protein sequence ID" value="CAL4761302.1"/>
    <property type="molecule type" value="Genomic_DNA"/>
</dbReference>
<evidence type="ECO:0000256" key="4">
    <source>
        <dbReference type="ARBA" id="ARBA00023163"/>
    </source>
</evidence>
<feature type="compositionally biased region" description="Basic residues" evidence="6">
    <location>
        <begin position="976"/>
        <end position="985"/>
    </location>
</feature>
<feature type="compositionally biased region" description="Polar residues" evidence="6">
    <location>
        <begin position="611"/>
        <end position="634"/>
    </location>
</feature>
<comment type="caution">
    <text evidence="7">The sequence shown here is derived from an EMBL/GenBank/DDBJ whole genome shotgun (WGS) entry which is preliminary data.</text>
</comment>
<comment type="subcellular location">
    <subcellularLocation>
        <location evidence="1">Nucleus</location>
    </subcellularLocation>
</comment>
<feature type="compositionally biased region" description="Basic and acidic residues" evidence="6">
    <location>
        <begin position="327"/>
        <end position="409"/>
    </location>
</feature>
<evidence type="ECO:0000256" key="6">
    <source>
        <dbReference type="SAM" id="MobiDB-lite"/>
    </source>
</evidence>
<keyword evidence="2" id="KW-0678">Repressor</keyword>
<feature type="compositionally biased region" description="Basic and acidic residues" evidence="6">
    <location>
        <begin position="417"/>
        <end position="609"/>
    </location>
</feature>
<dbReference type="EMBL" id="CAMXCT020000113">
    <property type="protein sequence ID" value="CAL1127365.1"/>
    <property type="molecule type" value="Genomic_DNA"/>
</dbReference>
<evidence type="ECO:0000313" key="8">
    <source>
        <dbReference type="EMBL" id="CAL1127365.1"/>
    </source>
</evidence>
<keyword evidence="4" id="KW-0804">Transcription</keyword>
<evidence type="ECO:0000256" key="5">
    <source>
        <dbReference type="ARBA" id="ARBA00023242"/>
    </source>
</evidence>
<evidence type="ECO:0000313" key="9">
    <source>
        <dbReference type="Proteomes" id="UP001152797"/>
    </source>
</evidence>
<name>A0A9P1BJV5_9DINO</name>
<feature type="compositionally biased region" description="Basic and acidic residues" evidence="6">
    <location>
        <begin position="673"/>
        <end position="684"/>
    </location>
</feature>
<feature type="compositionally biased region" description="Basic and acidic residues" evidence="6">
    <location>
        <begin position="36"/>
        <end position="48"/>
    </location>
</feature>
<proteinExistence type="predicted"/>
<feature type="region of interest" description="Disordered" evidence="6">
    <location>
        <begin position="976"/>
        <end position="999"/>
    </location>
</feature>